<feature type="transmembrane region" description="Helical" evidence="6">
    <location>
        <begin position="951"/>
        <end position="970"/>
    </location>
</feature>
<keyword evidence="2" id="KW-0964">Secreted</keyword>
<evidence type="ECO:0000256" key="7">
    <source>
        <dbReference type="SAM" id="SignalP"/>
    </source>
</evidence>
<dbReference type="Pfam" id="PF00746">
    <property type="entry name" value="Gram_pos_anchor"/>
    <property type="match status" value="1"/>
</dbReference>
<keyword evidence="6" id="KW-0472">Membrane</keyword>
<keyword evidence="4" id="KW-0572">Peptidoglycan-anchor</keyword>
<dbReference type="RefSeq" id="WP_209558058.1">
    <property type="nucleotide sequence ID" value="NZ_JAEDXU010000007.1"/>
</dbReference>
<keyword evidence="11" id="KW-1185">Reference proteome</keyword>
<feature type="domain" description="Gram-positive cocci surface proteins LPxTG" evidence="8">
    <location>
        <begin position="941"/>
        <end position="975"/>
    </location>
</feature>
<comment type="caution">
    <text evidence="10">The sequence shown here is derived from an EMBL/GenBank/DDBJ whole genome shotgun (WGS) entry which is preliminary data.</text>
</comment>
<evidence type="ECO:0000256" key="5">
    <source>
        <dbReference type="SAM" id="MobiDB-lite"/>
    </source>
</evidence>
<dbReference type="InterPro" id="IPR013783">
    <property type="entry name" value="Ig-like_fold"/>
</dbReference>
<dbReference type="EMBL" id="JAEDXU010000007">
    <property type="protein sequence ID" value="MBP1047272.1"/>
    <property type="molecule type" value="Genomic_DNA"/>
</dbReference>
<evidence type="ECO:0000256" key="4">
    <source>
        <dbReference type="ARBA" id="ARBA00023088"/>
    </source>
</evidence>
<feature type="chain" id="PRO_5045998029" evidence="7">
    <location>
        <begin position="30"/>
        <end position="977"/>
    </location>
</feature>
<name>A0ABS4CMU0_9ENTE</name>
<dbReference type="Proteomes" id="UP000673375">
    <property type="component" value="Unassembled WGS sequence"/>
</dbReference>
<dbReference type="InterPro" id="IPR019931">
    <property type="entry name" value="LPXTG_anchor"/>
</dbReference>
<proteinExistence type="predicted"/>
<accession>A0ABS4CMU0</accession>
<organism evidence="10 11">
    <name type="scientific">Enterococcus larvae</name>
    <dbReference type="NCBI Taxonomy" id="2794352"/>
    <lineage>
        <taxon>Bacteria</taxon>
        <taxon>Bacillati</taxon>
        <taxon>Bacillota</taxon>
        <taxon>Bacilli</taxon>
        <taxon>Lactobacillales</taxon>
        <taxon>Enterococcaceae</taxon>
        <taxon>Enterococcus</taxon>
    </lineage>
</organism>
<protein>
    <submittedName>
        <fullName evidence="10">LPXTG cell wall anchor domain-containing protein</fullName>
    </submittedName>
</protein>
<dbReference type="Gene3D" id="2.60.40.10">
    <property type="entry name" value="Immunoglobulins"/>
    <property type="match status" value="2"/>
</dbReference>
<evidence type="ECO:0000256" key="1">
    <source>
        <dbReference type="ARBA" id="ARBA00022512"/>
    </source>
</evidence>
<dbReference type="Pfam" id="PF17802">
    <property type="entry name" value="SpaA"/>
    <property type="match status" value="2"/>
</dbReference>
<evidence type="ECO:0000313" key="11">
    <source>
        <dbReference type="Proteomes" id="UP000673375"/>
    </source>
</evidence>
<keyword evidence="6" id="KW-0812">Transmembrane</keyword>
<keyword evidence="6" id="KW-1133">Transmembrane helix</keyword>
<feature type="domain" description="SpaA-like prealbumin fold" evidence="9">
    <location>
        <begin position="368"/>
        <end position="455"/>
    </location>
</feature>
<dbReference type="InterPro" id="IPR041033">
    <property type="entry name" value="SpaA_PFL_dom_1"/>
</dbReference>
<keyword evidence="3 7" id="KW-0732">Signal</keyword>
<evidence type="ECO:0000259" key="9">
    <source>
        <dbReference type="Pfam" id="PF17802"/>
    </source>
</evidence>
<gene>
    <name evidence="10" type="ORF">I6N96_13395</name>
</gene>
<evidence type="ECO:0000313" key="10">
    <source>
        <dbReference type="EMBL" id="MBP1047272.1"/>
    </source>
</evidence>
<evidence type="ECO:0000256" key="6">
    <source>
        <dbReference type="SAM" id="Phobius"/>
    </source>
</evidence>
<dbReference type="NCBIfam" id="TIGR01167">
    <property type="entry name" value="LPXTG_anchor"/>
    <property type="match status" value="1"/>
</dbReference>
<feature type="compositionally biased region" description="Low complexity" evidence="5">
    <location>
        <begin position="44"/>
        <end position="63"/>
    </location>
</feature>
<feature type="domain" description="SpaA-like prealbumin fold" evidence="9">
    <location>
        <begin position="593"/>
        <end position="680"/>
    </location>
</feature>
<sequence length="977" mass="108003">MKIRKKAISLFSTLLMTTQFMIAPVQVLAEEGALEATQSSADMIQTEESSSTQIQESTSTSESIQLPTDLFDPLPLIQAEVETPTTSAAGQNYWGYTNDGSIISYSNGPSLSREIGNSVGQIQREYAGGHWVYDPVKYIDGLPAWCINPTKGFPMGASYTRHVYTGDKANGVYNILYYAMQNGWTDGYEYVDVYVALNSYLGNTHPQIDFSASWFTTEPTVAFLLDKANVQDAPQQSFDIQNKHQVADFNTATKEQETGWYTPIASGGDIYYTFTIPAGITGETSTGQSLSAGTHTLKHDVSFKLKAPANYTGVIEADVTTTLKRYAAAIYTPDHDSSLQDLIALPGGDEIEESFSTRISAEFFARTGDFQIYKKSDVTGLPIPGVEFKVELSTGETVNFTTDSSGIAKYEGELIHGVTGKVTEVKAPSGYAAATGTFDFTIEAGQTVEIVITNEIQEFRLKGKKIKEYLDEWETMKQGQPVYVEQAVEGIVFEQKVASETITLPDMTTIVGKFGDSIDKMTTDQDGNFASNVTFYGGTQNEYQLFEHNVPENYRSPDEVQTSFAIPYGSNTEKLITYDIGTIENKLKKGEWAFNKRDKFTFVNLAGAEFYIEGVSKHNQNVHFQFTTETVATVFTLPEGTYKVTEVKFPDGYIQTEGETETRFITIQDGQTTTTDWSNTLIPVKMSTQAYVNNGGKAFDPTVDNVFYDEISISENFAEGKTLVTTLIGEETGTVYDEFEGELIIDGTGKVLVETVIPANTIQNENVYFYEAAYNDEEKTDLYCEHDGKGDYGQTLFYKTEEPKMGTQAYVNDNSKEFDPTVDNVFYDEISISENFAEGKTLVTKLVGEKTGTVYDEFEGELIIDGTGKVLVKTVIPANTIQNENVYFDEAAYNDEEKTDIYCKHDGKGDYGQTVFYKEKEKTTANVSLPSSGSSSAASYSLPNTSEKAELSFSFAAILVLFAAGVIVIWKRKNDEA</sequence>
<feature type="signal peptide" evidence="7">
    <location>
        <begin position="1"/>
        <end position="29"/>
    </location>
</feature>
<evidence type="ECO:0000256" key="2">
    <source>
        <dbReference type="ARBA" id="ARBA00022525"/>
    </source>
</evidence>
<evidence type="ECO:0000259" key="8">
    <source>
        <dbReference type="Pfam" id="PF00746"/>
    </source>
</evidence>
<evidence type="ECO:0000256" key="3">
    <source>
        <dbReference type="ARBA" id="ARBA00022729"/>
    </source>
</evidence>
<feature type="region of interest" description="Disordered" evidence="5">
    <location>
        <begin position="38"/>
        <end position="63"/>
    </location>
</feature>
<reference evidence="10 11" key="1">
    <citation type="submission" date="2020-12" db="EMBL/GenBank/DDBJ databases">
        <title>Vagococcus allomyrinae sp. nov. and Enterococcus lavae sp. nov., isolated from the larvae of Allomyrina dichotoma.</title>
        <authorList>
            <person name="Lee S.D."/>
        </authorList>
    </citation>
    <scope>NUCLEOTIDE SEQUENCE [LARGE SCALE GENOMIC DNA]</scope>
    <source>
        <strain evidence="10 11">BWM-S5</strain>
    </source>
</reference>
<keyword evidence="1" id="KW-0134">Cell wall</keyword>